<dbReference type="GO" id="GO:0005524">
    <property type="term" value="F:ATP binding"/>
    <property type="evidence" value="ECO:0007669"/>
    <property type="project" value="UniProtKB-KW"/>
</dbReference>
<name>A0A518CSW6_9PLAN</name>
<dbReference type="PROSITE" id="PS50893">
    <property type="entry name" value="ABC_TRANSPORTER_2"/>
    <property type="match status" value="1"/>
</dbReference>
<dbReference type="Gene3D" id="3.40.50.300">
    <property type="entry name" value="P-loop containing nucleotide triphosphate hydrolases"/>
    <property type="match status" value="1"/>
</dbReference>
<evidence type="ECO:0000256" key="3">
    <source>
        <dbReference type="ARBA" id="ARBA00022840"/>
    </source>
</evidence>
<dbReference type="EMBL" id="CP036281">
    <property type="protein sequence ID" value="QDU82274.1"/>
    <property type="molecule type" value="Genomic_DNA"/>
</dbReference>
<organism evidence="5 6">
    <name type="scientific">Polystyrenella longa</name>
    <dbReference type="NCBI Taxonomy" id="2528007"/>
    <lineage>
        <taxon>Bacteria</taxon>
        <taxon>Pseudomonadati</taxon>
        <taxon>Planctomycetota</taxon>
        <taxon>Planctomycetia</taxon>
        <taxon>Planctomycetales</taxon>
        <taxon>Planctomycetaceae</taxon>
        <taxon>Polystyrenella</taxon>
    </lineage>
</organism>
<dbReference type="PANTHER" id="PTHR42939:SF1">
    <property type="entry name" value="ABC TRANSPORTER ATP-BINDING PROTEIN ALBC-RELATED"/>
    <property type="match status" value="1"/>
</dbReference>
<evidence type="ECO:0000256" key="1">
    <source>
        <dbReference type="ARBA" id="ARBA00022448"/>
    </source>
</evidence>
<keyword evidence="3 5" id="KW-0067">ATP-binding</keyword>
<sequence length="304" mass="34509">MSETVLQVNQLCKSYGKEQVLQNLSFNIEQGQIVALLGRNGAGKTTTIRALMGLIEPNSGDINLLGFSPQAQPIEIRKRIGYLAEDQKMYGWMTVIETIQFVSAFFENWDHNRVRTLLQQFELPPGARVKTLSKGQNIRLGLLLALAHHPQMVILDDPVLGLDPIMRKEFNRDLITHLQAENCTVLYSSHLLYEVEPIADVVMILNEGRILRQAATEELKEDVKRLIFSKGTAPLGSQKMRVIDVEQRAKHLALIVENFQEVKAELDKRRISYEVQDLNLDEIFEAYVSGRSELPYNQPDAVEV</sequence>
<evidence type="ECO:0000313" key="5">
    <source>
        <dbReference type="EMBL" id="QDU82274.1"/>
    </source>
</evidence>
<dbReference type="EC" id="3.6.3.-" evidence="5"/>
<dbReference type="InterPro" id="IPR003593">
    <property type="entry name" value="AAA+_ATPase"/>
</dbReference>
<dbReference type="Proteomes" id="UP000317178">
    <property type="component" value="Chromosome"/>
</dbReference>
<dbReference type="InterPro" id="IPR051782">
    <property type="entry name" value="ABC_Transporter_VariousFunc"/>
</dbReference>
<dbReference type="AlphaFoldDB" id="A0A518CSW6"/>
<evidence type="ECO:0000313" key="6">
    <source>
        <dbReference type="Proteomes" id="UP000317178"/>
    </source>
</evidence>
<dbReference type="Pfam" id="PF00005">
    <property type="entry name" value="ABC_tran"/>
    <property type="match status" value="1"/>
</dbReference>
<accession>A0A518CSW6</accession>
<dbReference type="CDD" id="cd03230">
    <property type="entry name" value="ABC_DR_subfamily_A"/>
    <property type="match status" value="1"/>
</dbReference>
<reference evidence="5 6" key="1">
    <citation type="submission" date="2019-02" db="EMBL/GenBank/DDBJ databases">
        <title>Deep-cultivation of Planctomycetes and their phenomic and genomic characterization uncovers novel biology.</title>
        <authorList>
            <person name="Wiegand S."/>
            <person name="Jogler M."/>
            <person name="Boedeker C."/>
            <person name="Pinto D."/>
            <person name="Vollmers J."/>
            <person name="Rivas-Marin E."/>
            <person name="Kohn T."/>
            <person name="Peeters S.H."/>
            <person name="Heuer A."/>
            <person name="Rast P."/>
            <person name="Oberbeckmann S."/>
            <person name="Bunk B."/>
            <person name="Jeske O."/>
            <person name="Meyerdierks A."/>
            <person name="Storesund J.E."/>
            <person name="Kallscheuer N."/>
            <person name="Luecker S."/>
            <person name="Lage O.M."/>
            <person name="Pohl T."/>
            <person name="Merkel B.J."/>
            <person name="Hornburger P."/>
            <person name="Mueller R.-W."/>
            <person name="Bruemmer F."/>
            <person name="Labrenz M."/>
            <person name="Spormann A.M."/>
            <person name="Op den Camp H."/>
            <person name="Overmann J."/>
            <person name="Amann R."/>
            <person name="Jetten M.S.M."/>
            <person name="Mascher T."/>
            <person name="Medema M.H."/>
            <person name="Devos D.P."/>
            <person name="Kaster A.-K."/>
            <person name="Ovreas L."/>
            <person name="Rohde M."/>
            <person name="Galperin M.Y."/>
            <person name="Jogler C."/>
        </authorList>
    </citation>
    <scope>NUCLEOTIDE SEQUENCE [LARGE SCALE GENOMIC DNA]</scope>
    <source>
        <strain evidence="5 6">Pla110</strain>
    </source>
</reference>
<keyword evidence="1" id="KW-0813">Transport</keyword>
<dbReference type="SUPFAM" id="SSF52540">
    <property type="entry name" value="P-loop containing nucleoside triphosphate hydrolases"/>
    <property type="match status" value="1"/>
</dbReference>
<keyword evidence="6" id="KW-1185">Reference proteome</keyword>
<proteinExistence type="predicted"/>
<dbReference type="SMART" id="SM00382">
    <property type="entry name" value="AAA"/>
    <property type="match status" value="1"/>
</dbReference>
<dbReference type="OrthoDB" id="9795548at2"/>
<dbReference type="InterPro" id="IPR027417">
    <property type="entry name" value="P-loop_NTPase"/>
</dbReference>
<dbReference type="InterPro" id="IPR003439">
    <property type="entry name" value="ABC_transporter-like_ATP-bd"/>
</dbReference>
<evidence type="ECO:0000256" key="2">
    <source>
        <dbReference type="ARBA" id="ARBA00022741"/>
    </source>
</evidence>
<feature type="domain" description="ABC transporter" evidence="4">
    <location>
        <begin position="6"/>
        <end position="232"/>
    </location>
</feature>
<protein>
    <submittedName>
        <fullName evidence="5">Putative ABC transporter ATP-binding protein YxlF</fullName>
        <ecNumber evidence="5">3.6.3.-</ecNumber>
    </submittedName>
</protein>
<gene>
    <name evidence="5" type="primary">yxlF_4</name>
    <name evidence="5" type="ORF">Pla110_40290</name>
</gene>
<dbReference type="RefSeq" id="WP_144998306.1">
    <property type="nucleotide sequence ID" value="NZ_CP036281.1"/>
</dbReference>
<keyword evidence="5" id="KW-0378">Hydrolase</keyword>
<evidence type="ECO:0000259" key="4">
    <source>
        <dbReference type="PROSITE" id="PS50893"/>
    </source>
</evidence>
<dbReference type="KEGG" id="plon:Pla110_40290"/>
<keyword evidence="2" id="KW-0547">Nucleotide-binding</keyword>
<dbReference type="GO" id="GO:0016887">
    <property type="term" value="F:ATP hydrolysis activity"/>
    <property type="evidence" value="ECO:0007669"/>
    <property type="project" value="InterPro"/>
</dbReference>
<dbReference type="PANTHER" id="PTHR42939">
    <property type="entry name" value="ABC TRANSPORTER ATP-BINDING PROTEIN ALBC-RELATED"/>
    <property type="match status" value="1"/>
</dbReference>